<keyword evidence="2" id="KW-1185">Reference proteome</keyword>
<accession>A0ABN9MNZ2</accession>
<reference evidence="1" key="1">
    <citation type="submission" date="2023-07" db="EMBL/GenBank/DDBJ databases">
        <authorList>
            <person name="Stuckert A."/>
        </authorList>
    </citation>
    <scope>NUCLEOTIDE SEQUENCE</scope>
</reference>
<organism evidence="1 2">
    <name type="scientific">Ranitomeya imitator</name>
    <name type="common">mimic poison frog</name>
    <dbReference type="NCBI Taxonomy" id="111125"/>
    <lineage>
        <taxon>Eukaryota</taxon>
        <taxon>Metazoa</taxon>
        <taxon>Chordata</taxon>
        <taxon>Craniata</taxon>
        <taxon>Vertebrata</taxon>
        <taxon>Euteleostomi</taxon>
        <taxon>Amphibia</taxon>
        <taxon>Batrachia</taxon>
        <taxon>Anura</taxon>
        <taxon>Neobatrachia</taxon>
        <taxon>Hyloidea</taxon>
        <taxon>Dendrobatidae</taxon>
        <taxon>Dendrobatinae</taxon>
        <taxon>Ranitomeya</taxon>
    </lineage>
</organism>
<comment type="caution">
    <text evidence="1">The sequence shown here is derived from an EMBL/GenBank/DDBJ whole genome shotgun (WGS) entry which is preliminary data.</text>
</comment>
<name>A0ABN9MNZ2_9NEOB</name>
<sequence length="71" mass="8673">MVTSVLEYLVNWFEERDFTPELGLWKNPYYQKPTHLLDGWHADVQKLELVWNTGNRRVCVKPVYLFNWQIF</sequence>
<proteinExistence type="predicted"/>
<gene>
    <name evidence="1" type="ORF">RIMI_LOCUS22214749</name>
</gene>
<evidence type="ECO:0000313" key="1">
    <source>
        <dbReference type="EMBL" id="CAJ0967419.1"/>
    </source>
</evidence>
<evidence type="ECO:0000313" key="2">
    <source>
        <dbReference type="Proteomes" id="UP001176940"/>
    </source>
</evidence>
<protein>
    <submittedName>
        <fullName evidence="1">Uncharacterized protein</fullName>
    </submittedName>
</protein>
<dbReference type="Proteomes" id="UP001176940">
    <property type="component" value="Unassembled WGS sequence"/>
</dbReference>
<dbReference type="EMBL" id="CAUEEQ010078313">
    <property type="protein sequence ID" value="CAJ0967419.1"/>
    <property type="molecule type" value="Genomic_DNA"/>
</dbReference>